<gene>
    <name evidence="1" type="ORF">BCR25_03860</name>
</gene>
<reference evidence="2" key="1">
    <citation type="submission" date="2016-09" db="EMBL/GenBank/DDBJ databases">
        <authorList>
            <person name="Gulvik C.A."/>
        </authorList>
    </citation>
    <scope>NUCLEOTIDE SEQUENCE [LARGE SCALE GENOMIC DNA]</scope>
    <source>
        <strain evidence="2">LMG 8895</strain>
    </source>
</reference>
<sequence length="406" mass="47385">MNEKNFLRNKEKIYRMLINIYENPFYKKRMLNETMVSFNQFDYQYFSKNIPVIEKKDLLGVEETLLPSQISQSKLFFDDTSGTDGEPLRCYMGEKEKILFSKKLWSIRKSIVPNLNINDKVVQFYSSRHIKGKTITDAVVDSEKQLLLSLFDLSEPKLKLFIETISNTGCQWLHAVPSAVLALARVINRYALRIPELKYIELTGEYISEEEFKYIKETFKTTVINHYGLREFWTIGYGEGNMLEINEDNVFIENDTLSSENTGILVTSLSNSMWPLIRYRVKDNVKLVEKNDEFKLKIMGGRHSEYIELCGTSYNSIVFSYVVREINRRMKGTSIIKYQIHKLNSNEILFIVVLEQEKQKSLVEKHLKNIGNEVLPSICIEMKVQSEIELSFESGKKRTVIDKTID</sequence>
<dbReference type="InterPro" id="IPR053158">
    <property type="entry name" value="CapK_Type1_Caps_Biosynth"/>
</dbReference>
<proteinExistence type="predicted"/>
<evidence type="ECO:0000313" key="2">
    <source>
        <dbReference type="Proteomes" id="UP000095094"/>
    </source>
</evidence>
<accession>A0A1E5GVL6</accession>
<dbReference type="Gene3D" id="3.40.50.12780">
    <property type="entry name" value="N-terminal domain of ligase-like"/>
    <property type="match status" value="1"/>
</dbReference>
<dbReference type="InterPro" id="IPR042099">
    <property type="entry name" value="ANL_N_sf"/>
</dbReference>
<dbReference type="EMBL" id="MIJY01000012">
    <property type="protein sequence ID" value="OEG16743.1"/>
    <property type="molecule type" value="Genomic_DNA"/>
</dbReference>
<protein>
    <recommendedName>
        <fullName evidence="3">AMP-dependent synthetase/ligase domain-containing protein</fullName>
    </recommendedName>
</protein>
<name>A0A1E5GVL6_9ENTE</name>
<dbReference type="OrthoDB" id="580775at2"/>
<organism evidence="1 2">
    <name type="scientific">Enterococcus termitis</name>
    <dbReference type="NCBI Taxonomy" id="332950"/>
    <lineage>
        <taxon>Bacteria</taxon>
        <taxon>Bacillati</taxon>
        <taxon>Bacillota</taxon>
        <taxon>Bacilli</taxon>
        <taxon>Lactobacillales</taxon>
        <taxon>Enterococcaceae</taxon>
        <taxon>Enterococcus</taxon>
    </lineage>
</organism>
<dbReference type="PANTHER" id="PTHR36932:SF1">
    <property type="entry name" value="CAPSULAR POLYSACCHARIDE BIOSYNTHESIS PROTEIN"/>
    <property type="match status" value="1"/>
</dbReference>
<dbReference type="RefSeq" id="WP_069663140.1">
    <property type="nucleotide sequence ID" value="NZ_JBHUJJ010000001.1"/>
</dbReference>
<evidence type="ECO:0008006" key="3">
    <source>
        <dbReference type="Google" id="ProtNLM"/>
    </source>
</evidence>
<dbReference type="SUPFAM" id="SSF56801">
    <property type="entry name" value="Acetyl-CoA synthetase-like"/>
    <property type="match status" value="1"/>
</dbReference>
<comment type="caution">
    <text evidence="1">The sequence shown here is derived from an EMBL/GenBank/DDBJ whole genome shotgun (WGS) entry which is preliminary data.</text>
</comment>
<evidence type="ECO:0000313" key="1">
    <source>
        <dbReference type="EMBL" id="OEG16743.1"/>
    </source>
</evidence>
<dbReference type="PANTHER" id="PTHR36932">
    <property type="entry name" value="CAPSULAR POLYSACCHARIDE BIOSYNTHESIS PROTEIN"/>
    <property type="match status" value="1"/>
</dbReference>
<dbReference type="AlphaFoldDB" id="A0A1E5GVL6"/>
<keyword evidence="2" id="KW-1185">Reference proteome</keyword>
<dbReference type="Proteomes" id="UP000095094">
    <property type="component" value="Unassembled WGS sequence"/>
</dbReference>